<evidence type="ECO:0000256" key="1">
    <source>
        <dbReference type="SAM" id="MobiDB-lite"/>
    </source>
</evidence>
<accession>A0A8S5SU04</accession>
<feature type="region of interest" description="Disordered" evidence="1">
    <location>
        <begin position="1"/>
        <end position="25"/>
    </location>
</feature>
<sequence length="169" mass="18831">MSKSSGGTRTISSNNAAQSRTQSVANTTTSSAINALIDSINAKTLWNDKVKFLKNDAANESLENMTKAVSAVYNIKPSEFKKVEELEDVTFNKKKGGSIFWEKYRENETDTIEIGTINRHGKIANIIRTYEESGWKSLTTYYINGYKTGGKNKSVLQMFDKLVKAGKIK</sequence>
<protein>
    <submittedName>
        <fullName evidence="2">Uncharacterized protein</fullName>
    </submittedName>
</protein>
<evidence type="ECO:0000313" key="2">
    <source>
        <dbReference type="EMBL" id="DAF54497.1"/>
    </source>
</evidence>
<name>A0A8S5SU04_9CAUD</name>
<dbReference type="EMBL" id="BK032679">
    <property type="protein sequence ID" value="DAF54497.1"/>
    <property type="molecule type" value="Genomic_DNA"/>
</dbReference>
<proteinExistence type="predicted"/>
<reference evidence="2" key="1">
    <citation type="journal article" date="2021" name="Proc. Natl. Acad. Sci. U.S.A.">
        <title>A Catalog of Tens of Thousands of Viruses from Human Metagenomes Reveals Hidden Associations with Chronic Diseases.</title>
        <authorList>
            <person name="Tisza M.J."/>
            <person name="Buck C.B."/>
        </authorList>
    </citation>
    <scope>NUCLEOTIDE SEQUENCE</scope>
    <source>
        <strain evidence="2">CtKwY15</strain>
    </source>
</reference>
<organism evidence="2">
    <name type="scientific">Siphoviridae sp. ctKwY15</name>
    <dbReference type="NCBI Taxonomy" id="2827843"/>
    <lineage>
        <taxon>Viruses</taxon>
        <taxon>Duplodnaviria</taxon>
        <taxon>Heunggongvirae</taxon>
        <taxon>Uroviricota</taxon>
        <taxon>Caudoviricetes</taxon>
    </lineage>
</organism>